<reference evidence="4" key="1">
    <citation type="journal article" date="2021" name="Nat. Commun.">
        <title>Genetic determinants of endophytism in the Arabidopsis root mycobiome.</title>
        <authorList>
            <person name="Mesny F."/>
            <person name="Miyauchi S."/>
            <person name="Thiergart T."/>
            <person name="Pickel B."/>
            <person name="Atanasova L."/>
            <person name="Karlsson M."/>
            <person name="Huettel B."/>
            <person name="Barry K.W."/>
            <person name="Haridas S."/>
            <person name="Chen C."/>
            <person name="Bauer D."/>
            <person name="Andreopoulos W."/>
            <person name="Pangilinan J."/>
            <person name="LaButti K."/>
            <person name="Riley R."/>
            <person name="Lipzen A."/>
            <person name="Clum A."/>
            <person name="Drula E."/>
            <person name="Henrissat B."/>
            <person name="Kohler A."/>
            <person name="Grigoriev I.V."/>
            <person name="Martin F.M."/>
            <person name="Hacquard S."/>
        </authorList>
    </citation>
    <scope>NUCLEOTIDE SEQUENCE</scope>
    <source>
        <strain evidence="4">MPI-SDFR-AT-0117</strain>
    </source>
</reference>
<organism evidence="4 5">
    <name type="scientific">Plectosphaerella plurivora</name>
    <dbReference type="NCBI Taxonomy" id="936078"/>
    <lineage>
        <taxon>Eukaryota</taxon>
        <taxon>Fungi</taxon>
        <taxon>Dikarya</taxon>
        <taxon>Ascomycota</taxon>
        <taxon>Pezizomycotina</taxon>
        <taxon>Sordariomycetes</taxon>
        <taxon>Hypocreomycetidae</taxon>
        <taxon>Glomerellales</taxon>
        <taxon>Plectosphaerellaceae</taxon>
        <taxon>Plectosphaerella</taxon>
    </lineage>
</organism>
<dbReference type="InterPro" id="IPR002347">
    <property type="entry name" value="SDR_fam"/>
</dbReference>
<keyword evidence="5" id="KW-1185">Reference proteome</keyword>
<proteinExistence type="inferred from homology"/>
<dbReference type="InterPro" id="IPR020904">
    <property type="entry name" value="Sc_DH/Rdtase_CS"/>
</dbReference>
<dbReference type="CDD" id="cd05233">
    <property type="entry name" value="SDR_c"/>
    <property type="match status" value="1"/>
</dbReference>
<dbReference type="SUPFAM" id="SSF51735">
    <property type="entry name" value="NAD(P)-binding Rossmann-fold domains"/>
    <property type="match status" value="1"/>
</dbReference>
<name>A0A9P8VBY6_9PEZI</name>
<evidence type="ECO:0000313" key="5">
    <source>
        <dbReference type="Proteomes" id="UP000770015"/>
    </source>
</evidence>
<dbReference type="Gene3D" id="3.40.50.720">
    <property type="entry name" value="NAD(P)-binding Rossmann-like Domain"/>
    <property type="match status" value="1"/>
</dbReference>
<dbReference type="AlphaFoldDB" id="A0A9P8VBY6"/>
<dbReference type="InterPro" id="IPR036291">
    <property type="entry name" value="NAD(P)-bd_dom_sf"/>
</dbReference>
<dbReference type="Pfam" id="PF13561">
    <property type="entry name" value="adh_short_C2"/>
    <property type="match status" value="1"/>
</dbReference>
<dbReference type="FunFam" id="3.40.50.720:FF:000084">
    <property type="entry name" value="Short-chain dehydrogenase reductase"/>
    <property type="match status" value="1"/>
</dbReference>
<keyword evidence="3" id="KW-0560">Oxidoreductase</keyword>
<dbReference type="Proteomes" id="UP000770015">
    <property type="component" value="Unassembled WGS sequence"/>
</dbReference>
<comment type="similarity">
    <text evidence="1">Belongs to the short-chain dehydrogenases/reductases (SDR) family.</text>
</comment>
<sequence>MASFVGKVIAITGAASGIGLAVAHHLASLGAKVSLTDSSEGMLQAVATEIAKAHGDDKVLSRVADVRDSAAVDAWIQATVSHFGRLDGAVNAAGAHSKNSGVVPIWELDEEEWNFTLDVNLTGMFNSVKAQLKHMVAASDTDTSRSIAVFGSTSSISGAAKIGPYTASKHGVVGLSRCAAKDAAPFGIRVNAVCPGPIDTPMLRNAVPEEGRNAMAKGLPLGRLGMTSEVVGMVAFLLSDQGGFCTGGVYVVDGGQTI</sequence>
<dbReference type="OrthoDB" id="1669814at2759"/>
<evidence type="ECO:0000256" key="1">
    <source>
        <dbReference type="ARBA" id="ARBA00006484"/>
    </source>
</evidence>
<dbReference type="PANTHER" id="PTHR24321">
    <property type="entry name" value="DEHYDROGENASES, SHORT CHAIN"/>
    <property type="match status" value="1"/>
</dbReference>
<evidence type="ECO:0000313" key="4">
    <source>
        <dbReference type="EMBL" id="KAH6687228.1"/>
    </source>
</evidence>
<evidence type="ECO:0000256" key="2">
    <source>
        <dbReference type="ARBA" id="ARBA00022857"/>
    </source>
</evidence>
<dbReference type="EMBL" id="JAGSXJ010000011">
    <property type="protein sequence ID" value="KAH6687228.1"/>
    <property type="molecule type" value="Genomic_DNA"/>
</dbReference>
<evidence type="ECO:0000256" key="3">
    <source>
        <dbReference type="ARBA" id="ARBA00023002"/>
    </source>
</evidence>
<accession>A0A9P8VBY6</accession>
<dbReference type="GO" id="GO:0016491">
    <property type="term" value="F:oxidoreductase activity"/>
    <property type="evidence" value="ECO:0007669"/>
    <property type="project" value="UniProtKB-KW"/>
</dbReference>
<dbReference type="PRINTS" id="PR00080">
    <property type="entry name" value="SDRFAMILY"/>
</dbReference>
<dbReference type="PROSITE" id="PS00061">
    <property type="entry name" value="ADH_SHORT"/>
    <property type="match status" value="1"/>
</dbReference>
<dbReference type="PANTHER" id="PTHR24321:SF8">
    <property type="entry name" value="ESTRADIOL 17-BETA-DEHYDROGENASE 8-RELATED"/>
    <property type="match status" value="1"/>
</dbReference>
<gene>
    <name evidence="4" type="ORF">F5X68DRAFT_169199</name>
</gene>
<comment type="caution">
    <text evidence="4">The sequence shown here is derived from an EMBL/GenBank/DDBJ whole genome shotgun (WGS) entry which is preliminary data.</text>
</comment>
<keyword evidence="2" id="KW-0521">NADP</keyword>
<protein>
    <submittedName>
        <fullName evidence="4">Short-chain dehydrogenase</fullName>
    </submittedName>
</protein>
<dbReference type="PRINTS" id="PR00081">
    <property type="entry name" value="GDHRDH"/>
</dbReference>